<reference evidence="1 2" key="1">
    <citation type="submission" date="2019-02" db="EMBL/GenBank/DDBJ databases">
        <title>Dyella amyloliquefaciens sp. nov., isolated from forest soil.</title>
        <authorList>
            <person name="Gao Z.-H."/>
            <person name="Qiu L.-H."/>
        </authorList>
    </citation>
    <scope>NUCLEOTIDE SEQUENCE [LARGE SCALE GENOMIC DNA]</scope>
    <source>
        <strain evidence="1 2">KACC 12747</strain>
    </source>
</reference>
<evidence type="ECO:0000313" key="2">
    <source>
        <dbReference type="Proteomes" id="UP000291822"/>
    </source>
</evidence>
<accession>A0A4R0YYF9</accession>
<sequence length="402" mass="43570">MALISPRARWLIGVLLGVVLSACHHPVTSIENDAYVWQRQWNAPVREAVLRSADLVSHWRVLAAQLDAKGHWVDVAYDRATLAKAGKPVILVVRIDGQLSEWHADEVIAHVLALRAQADGWRVSGIEIDHDCATSKLTAYTSLLMRLRQALGDATSLSITALPTWIGSPSLGPLLAQVDDVVLQVHAVQSPTAGLFDPALAKVWVDRFAAIAPHGFHVALPAYGTRVSWDAQGRPVAIASETSTLDGADDGHELAATPQQVATLLSAWRHEPPKGWRGVAWFRLPTSQDARAWSPGTWRAVVEGRALEPALSVQWRPNPNTGSLDVVLRNDSEFDTELPGRIALPASCTLADGANGYMLDTRTHALTLAQSGWLRGQGERIIGWVRCPMDSVPGAVTLNARP</sequence>
<keyword evidence="2" id="KW-1185">Reference proteome</keyword>
<comment type="caution">
    <text evidence="1">The sequence shown here is derived from an EMBL/GenBank/DDBJ whole genome shotgun (WGS) entry which is preliminary data.</text>
</comment>
<name>A0A4R0YYF9_9GAMM</name>
<evidence type="ECO:0000313" key="1">
    <source>
        <dbReference type="EMBL" id="TCI12354.1"/>
    </source>
</evidence>
<dbReference type="InterPro" id="IPR017853">
    <property type="entry name" value="GH"/>
</dbReference>
<dbReference type="EMBL" id="SJTG01000001">
    <property type="protein sequence ID" value="TCI12354.1"/>
    <property type="molecule type" value="Genomic_DNA"/>
</dbReference>
<dbReference type="PROSITE" id="PS51257">
    <property type="entry name" value="PROKAR_LIPOPROTEIN"/>
    <property type="match status" value="1"/>
</dbReference>
<dbReference type="SUPFAM" id="SSF51445">
    <property type="entry name" value="(Trans)glycosidases"/>
    <property type="match status" value="1"/>
</dbReference>
<protein>
    <submittedName>
        <fullName evidence="1">DUF3142 domain-containing protein</fullName>
    </submittedName>
</protein>
<gene>
    <name evidence="1" type="ORF">EZM97_03110</name>
</gene>
<dbReference type="Proteomes" id="UP000291822">
    <property type="component" value="Unassembled WGS sequence"/>
</dbReference>
<dbReference type="InterPro" id="IPR021488">
    <property type="entry name" value="DUF3142"/>
</dbReference>
<dbReference type="Pfam" id="PF11340">
    <property type="entry name" value="DUF3142"/>
    <property type="match status" value="1"/>
</dbReference>
<dbReference type="AlphaFoldDB" id="A0A4R0YYF9"/>
<proteinExistence type="predicted"/>
<organism evidence="1 2">
    <name type="scientific">Dyella soli</name>
    <dbReference type="NCBI Taxonomy" id="522319"/>
    <lineage>
        <taxon>Bacteria</taxon>
        <taxon>Pseudomonadati</taxon>
        <taxon>Pseudomonadota</taxon>
        <taxon>Gammaproteobacteria</taxon>
        <taxon>Lysobacterales</taxon>
        <taxon>Rhodanobacteraceae</taxon>
        <taxon>Dyella</taxon>
    </lineage>
</organism>